<reference evidence="1 2" key="1">
    <citation type="submission" date="2018-10" db="EMBL/GenBank/DDBJ databases">
        <title>Falsibacillus sp. genome draft.</title>
        <authorList>
            <person name="Shi S."/>
        </authorList>
    </citation>
    <scope>NUCLEOTIDE SEQUENCE [LARGE SCALE GENOMIC DNA]</scope>
    <source>
        <strain evidence="1 2">GY 10110</strain>
    </source>
</reference>
<dbReference type="PANTHER" id="PTHR48100">
    <property type="entry name" value="BROAD-SPECIFICITY PHOSPHATASE YOR283W-RELATED"/>
    <property type="match status" value="1"/>
</dbReference>
<dbReference type="CDD" id="cd07067">
    <property type="entry name" value="HP_PGM_like"/>
    <property type="match status" value="1"/>
</dbReference>
<dbReference type="Proteomes" id="UP000276770">
    <property type="component" value="Unassembled WGS sequence"/>
</dbReference>
<dbReference type="InterPro" id="IPR050275">
    <property type="entry name" value="PGM_Phosphatase"/>
</dbReference>
<dbReference type="SUPFAM" id="SSF53254">
    <property type="entry name" value="Phosphoglycerate mutase-like"/>
    <property type="match status" value="1"/>
</dbReference>
<gene>
    <name evidence="1" type="ORF">D9X91_13550</name>
</gene>
<dbReference type="SMART" id="SM00855">
    <property type="entry name" value="PGAM"/>
    <property type="match status" value="1"/>
</dbReference>
<accession>A0A3L7JVJ7</accession>
<organism evidence="1 2">
    <name type="scientific">Falsibacillus albus</name>
    <dbReference type="NCBI Taxonomy" id="2478915"/>
    <lineage>
        <taxon>Bacteria</taxon>
        <taxon>Bacillati</taxon>
        <taxon>Bacillota</taxon>
        <taxon>Bacilli</taxon>
        <taxon>Bacillales</taxon>
        <taxon>Bacillaceae</taxon>
        <taxon>Falsibacillus</taxon>
    </lineage>
</organism>
<dbReference type="Pfam" id="PF00300">
    <property type="entry name" value="His_Phos_1"/>
    <property type="match status" value="1"/>
</dbReference>
<dbReference type="InterPro" id="IPR013078">
    <property type="entry name" value="His_Pase_superF_clade-1"/>
</dbReference>
<keyword evidence="2" id="KW-1185">Reference proteome</keyword>
<dbReference type="GO" id="GO:0005737">
    <property type="term" value="C:cytoplasm"/>
    <property type="evidence" value="ECO:0007669"/>
    <property type="project" value="TreeGrafter"/>
</dbReference>
<evidence type="ECO:0000313" key="2">
    <source>
        <dbReference type="Proteomes" id="UP000276770"/>
    </source>
</evidence>
<dbReference type="EMBL" id="RCVZ01000009">
    <property type="protein sequence ID" value="RLQ94560.1"/>
    <property type="molecule type" value="Genomic_DNA"/>
</dbReference>
<evidence type="ECO:0000313" key="1">
    <source>
        <dbReference type="EMBL" id="RLQ94560.1"/>
    </source>
</evidence>
<name>A0A3L7JVJ7_9BACI</name>
<dbReference type="AlphaFoldDB" id="A0A3L7JVJ7"/>
<dbReference type="PANTHER" id="PTHR48100:SF1">
    <property type="entry name" value="HISTIDINE PHOSPHATASE FAMILY PROTEIN-RELATED"/>
    <property type="match status" value="1"/>
</dbReference>
<sequence length="191" mass="21841">MELVFIRHGQGEHTLDLPASLQIQDPALTRQGAFQAESLQTQITPTERDIIVISPVRRTLQTAYILSEGIRCRKIVSPLVSPRMFPQNPEWKTLPCDKVLNKKVIKEEFPGFTIEEGLSEELWTSGINTMAEQEFNVLAQTFLDWCKSQSVERIYVVSHDGTITSYRQFIVGKKLTRKDFLKDAGWIKQSC</sequence>
<comment type="caution">
    <text evidence="1">The sequence shown here is derived from an EMBL/GenBank/DDBJ whole genome shotgun (WGS) entry which is preliminary data.</text>
</comment>
<dbReference type="Gene3D" id="3.40.50.1240">
    <property type="entry name" value="Phosphoglycerate mutase-like"/>
    <property type="match status" value="1"/>
</dbReference>
<protein>
    <submittedName>
        <fullName evidence="1">Histidine phosphatase family protein</fullName>
    </submittedName>
</protein>
<dbReference type="GO" id="GO:0016791">
    <property type="term" value="F:phosphatase activity"/>
    <property type="evidence" value="ECO:0007669"/>
    <property type="project" value="TreeGrafter"/>
</dbReference>
<dbReference type="OrthoDB" id="2435937at2"/>
<dbReference type="InterPro" id="IPR029033">
    <property type="entry name" value="His_PPase_superfam"/>
</dbReference>
<dbReference type="RefSeq" id="WP_121681173.1">
    <property type="nucleotide sequence ID" value="NZ_RCVZ01000009.1"/>
</dbReference>
<proteinExistence type="predicted"/>